<evidence type="ECO:0000313" key="3">
    <source>
        <dbReference type="RefSeq" id="XP_047736532.1"/>
    </source>
</evidence>
<organism evidence="2 3">
    <name type="scientific">Hyalella azteca</name>
    <name type="common">Amphipod</name>
    <dbReference type="NCBI Taxonomy" id="294128"/>
    <lineage>
        <taxon>Eukaryota</taxon>
        <taxon>Metazoa</taxon>
        <taxon>Ecdysozoa</taxon>
        <taxon>Arthropoda</taxon>
        <taxon>Crustacea</taxon>
        <taxon>Multicrustacea</taxon>
        <taxon>Malacostraca</taxon>
        <taxon>Eumalacostraca</taxon>
        <taxon>Peracarida</taxon>
        <taxon>Amphipoda</taxon>
        <taxon>Senticaudata</taxon>
        <taxon>Talitrida</taxon>
        <taxon>Talitroidea</taxon>
        <taxon>Hyalellidae</taxon>
        <taxon>Hyalella</taxon>
    </lineage>
</organism>
<dbReference type="RefSeq" id="XP_047736532.1">
    <property type="nucleotide sequence ID" value="XM_047880576.1"/>
</dbReference>
<protein>
    <submittedName>
        <fullName evidence="3">Uncharacterized protein LOC125177914</fullName>
    </submittedName>
</protein>
<gene>
    <name evidence="3" type="primary">LOC125177914</name>
</gene>
<dbReference type="AlphaFoldDB" id="A0A979FJ06"/>
<dbReference type="Proteomes" id="UP000694843">
    <property type="component" value="Unplaced"/>
</dbReference>
<feature type="chain" id="PRO_5037240229" evidence="1">
    <location>
        <begin position="23"/>
        <end position="249"/>
    </location>
</feature>
<evidence type="ECO:0000313" key="2">
    <source>
        <dbReference type="Proteomes" id="UP000694843"/>
    </source>
</evidence>
<sequence>MKVSKYFQEFLMLLVVLERATGLQVSNLFSKVLGTTIDNNCRLALQVPASTKFLGLRGACSLMCMQNKNCRFFCTLKSTGACALYSAYVAVRWPGQVGVTYDACYTSWGDPRDILKTNSPFNFSTNYPTFHDNYIHATDGYSCSEIQNRFGTELRSNSYSQIDLEQITRVQTVIFATANLGFLEDVDVYLSNTSDFTIGEKIGRVDGKPPGWSSITISTNTSVAGRYITFFMAVNNYHGYAEIQIIPLP</sequence>
<name>A0A979FJ06_HYAAZ</name>
<dbReference type="Gene3D" id="2.60.120.260">
    <property type="entry name" value="Galactose-binding domain-like"/>
    <property type="match status" value="1"/>
</dbReference>
<keyword evidence="2" id="KW-1185">Reference proteome</keyword>
<dbReference type="KEGG" id="hazt:125177914"/>
<reference evidence="3" key="1">
    <citation type="submission" date="2025-08" db="UniProtKB">
        <authorList>
            <consortium name="RefSeq"/>
        </authorList>
    </citation>
    <scope>IDENTIFICATION</scope>
    <source>
        <tissue evidence="3">Whole organism</tissue>
    </source>
</reference>
<keyword evidence="1" id="KW-0732">Signal</keyword>
<feature type="signal peptide" evidence="1">
    <location>
        <begin position="1"/>
        <end position="22"/>
    </location>
</feature>
<dbReference type="GeneID" id="125177914"/>
<evidence type="ECO:0000256" key="1">
    <source>
        <dbReference type="SAM" id="SignalP"/>
    </source>
</evidence>
<accession>A0A979FJ06</accession>
<proteinExistence type="predicted"/>